<dbReference type="SUPFAM" id="SSF161098">
    <property type="entry name" value="MetI-like"/>
    <property type="match status" value="1"/>
</dbReference>
<accession>A0A9D2MCH2</accession>
<comment type="caution">
    <text evidence="9">The sequence shown here is derived from an EMBL/GenBank/DDBJ whole genome shotgun (WGS) entry which is preliminary data.</text>
</comment>
<evidence type="ECO:0000256" key="4">
    <source>
        <dbReference type="ARBA" id="ARBA00022692"/>
    </source>
</evidence>
<organism evidence="9 10">
    <name type="scientific">Candidatus Flavonifractor intestinipullorum</name>
    <dbReference type="NCBI Taxonomy" id="2838587"/>
    <lineage>
        <taxon>Bacteria</taxon>
        <taxon>Bacillati</taxon>
        <taxon>Bacillota</taxon>
        <taxon>Clostridia</taxon>
        <taxon>Eubacteriales</taxon>
        <taxon>Oscillospiraceae</taxon>
        <taxon>Flavonifractor</taxon>
    </lineage>
</organism>
<evidence type="ECO:0000256" key="7">
    <source>
        <dbReference type="RuleBase" id="RU363032"/>
    </source>
</evidence>
<dbReference type="PROSITE" id="PS50928">
    <property type="entry name" value="ABC_TM1"/>
    <property type="match status" value="1"/>
</dbReference>
<protein>
    <submittedName>
        <fullName evidence="9">ABC transporter permease</fullName>
    </submittedName>
</protein>
<feature type="transmembrane region" description="Helical" evidence="7">
    <location>
        <begin position="99"/>
        <end position="118"/>
    </location>
</feature>
<comment type="subcellular location">
    <subcellularLocation>
        <location evidence="1 7">Cell membrane</location>
        <topology evidence="1 7">Multi-pass membrane protein</topology>
    </subcellularLocation>
</comment>
<feature type="transmembrane region" description="Helical" evidence="7">
    <location>
        <begin position="285"/>
        <end position="305"/>
    </location>
</feature>
<dbReference type="GO" id="GO:0071916">
    <property type="term" value="F:dipeptide transmembrane transporter activity"/>
    <property type="evidence" value="ECO:0007669"/>
    <property type="project" value="TreeGrafter"/>
</dbReference>
<name>A0A9D2MCH2_9FIRM</name>
<feature type="domain" description="ABC transmembrane type-1" evidence="8">
    <location>
        <begin position="95"/>
        <end position="305"/>
    </location>
</feature>
<dbReference type="PANTHER" id="PTHR43163:SF6">
    <property type="entry name" value="DIPEPTIDE TRANSPORT SYSTEM PERMEASE PROTEIN DPPB-RELATED"/>
    <property type="match status" value="1"/>
</dbReference>
<evidence type="ECO:0000313" key="9">
    <source>
        <dbReference type="EMBL" id="HJB57877.1"/>
    </source>
</evidence>
<dbReference type="InterPro" id="IPR035906">
    <property type="entry name" value="MetI-like_sf"/>
</dbReference>
<dbReference type="GO" id="GO:0005886">
    <property type="term" value="C:plasma membrane"/>
    <property type="evidence" value="ECO:0007669"/>
    <property type="project" value="UniProtKB-SubCell"/>
</dbReference>
<evidence type="ECO:0000256" key="2">
    <source>
        <dbReference type="ARBA" id="ARBA00022448"/>
    </source>
</evidence>
<feature type="transmembrane region" description="Helical" evidence="7">
    <location>
        <begin position="130"/>
        <end position="155"/>
    </location>
</feature>
<dbReference type="PANTHER" id="PTHR43163">
    <property type="entry name" value="DIPEPTIDE TRANSPORT SYSTEM PERMEASE PROTEIN DPPB-RELATED"/>
    <property type="match status" value="1"/>
</dbReference>
<dbReference type="Pfam" id="PF19300">
    <property type="entry name" value="BPD_transp_1_N"/>
    <property type="match status" value="1"/>
</dbReference>
<gene>
    <name evidence="9" type="ORF">H9714_10030</name>
</gene>
<keyword evidence="6 7" id="KW-0472">Membrane</keyword>
<dbReference type="EMBL" id="DWYC01000088">
    <property type="protein sequence ID" value="HJB57877.1"/>
    <property type="molecule type" value="Genomic_DNA"/>
</dbReference>
<dbReference type="Pfam" id="PF00528">
    <property type="entry name" value="BPD_transp_1"/>
    <property type="match status" value="1"/>
</dbReference>
<dbReference type="Proteomes" id="UP000824208">
    <property type="component" value="Unassembled WGS sequence"/>
</dbReference>
<dbReference type="CDD" id="cd06261">
    <property type="entry name" value="TM_PBP2"/>
    <property type="match status" value="1"/>
</dbReference>
<proteinExistence type="inferred from homology"/>
<keyword evidence="3" id="KW-1003">Cell membrane</keyword>
<reference evidence="9" key="1">
    <citation type="journal article" date="2021" name="PeerJ">
        <title>Extensive microbial diversity within the chicken gut microbiome revealed by metagenomics and culture.</title>
        <authorList>
            <person name="Gilroy R."/>
            <person name="Ravi A."/>
            <person name="Getino M."/>
            <person name="Pursley I."/>
            <person name="Horton D.L."/>
            <person name="Alikhan N.F."/>
            <person name="Baker D."/>
            <person name="Gharbi K."/>
            <person name="Hall N."/>
            <person name="Watson M."/>
            <person name="Adriaenssens E.M."/>
            <person name="Foster-Nyarko E."/>
            <person name="Jarju S."/>
            <person name="Secka A."/>
            <person name="Antonio M."/>
            <person name="Oren A."/>
            <person name="Chaudhuri R.R."/>
            <person name="La Ragione R."/>
            <person name="Hildebrand F."/>
            <person name="Pallen M.J."/>
        </authorList>
    </citation>
    <scope>NUCLEOTIDE SEQUENCE</scope>
    <source>
        <strain evidence="9">CHK189-11263</strain>
    </source>
</reference>
<evidence type="ECO:0000256" key="3">
    <source>
        <dbReference type="ARBA" id="ARBA00022475"/>
    </source>
</evidence>
<dbReference type="Gene3D" id="1.10.3720.10">
    <property type="entry name" value="MetI-like"/>
    <property type="match status" value="1"/>
</dbReference>
<keyword evidence="2 7" id="KW-0813">Transport</keyword>
<evidence type="ECO:0000259" key="8">
    <source>
        <dbReference type="PROSITE" id="PS50928"/>
    </source>
</evidence>
<keyword evidence="4 7" id="KW-0812">Transmembrane</keyword>
<dbReference type="InterPro" id="IPR045621">
    <property type="entry name" value="BPD_transp_1_N"/>
</dbReference>
<keyword evidence="5 7" id="KW-1133">Transmembrane helix</keyword>
<sequence length="315" mass="34926">MLKYTLKRILSAIPVLLIVVFITFFLMRMLPGDVAVLILGRDAPPGDLEILRETLGLNKPLPVQFVEYIQDLLRGDWGTSMYNNLPVFENIRNSLEPTVLIMILSILISVIIGIPVGIISAVKRNSVLDYLLMTVSVFGLSIPVFWSGIMLAYYVGTLWGVLPNMNYYPIAEVGLLQSIRYVILPSVALGFQSVASIARYTRSTMLDVLGDDYIRTARAKGLAERVVLYQHALKNAMSPVITHIGTNIASLMGGACVIETVFGINGMGKLAYDSLIRRDYTQVQAIILVVALVYIVVNLVVDLLYKVFDPRVELN</sequence>
<evidence type="ECO:0000256" key="6">
    <source>
        <dbReference type="ARBA" id="ARBA00023136"/>
    </source>
</evidence>
<dbReference type="InterPro" id="IPR000515">
    <property type="entry name" value="MetI-like"/>
</dbReference>
<comment type="similarity">
    <text evidence="7">Belongs to the binding-protein-dependent transport system permease family.</text>
</comment>
<reference evidence="9" key="2">
    <citation type="submission" date="2021-04" db="EMBL/GenBank/DDBJ databases">
        <authorList>
            <person name="Gilroy R."/>
        </authorList>
    </citation>
    <scope>NUCLEOTIDE SEQUENCE</scope>
    <source>
        <strain evidence="9">CHK189-11263</strain>
    </source>
</reference>
<evidence type="ECO:0000313" key="10">
    <source>
        <dbReference type="Proteomes" id="UP000824208"/>
    </source>
</evidence>
<evidence type="ECO:0000256" key="5">
    <source>
        <dbReference type="ARBA" id="ARBA00022989"/>
    </source>
</evidence>
<evidence type="ECO:0000256" key="1">
    <source>
        <dbReference type="ARBA" id="ARBA00004651"/>
    </source>
</evidence>
<feature type="transmembrane region" description="Helical" evidence="7">
    <location>
        <begin position="12"/>
        <end position="30"/>
    </location>
</feature>
<dbReference type="AlphaFoldDB" id="A0A9D2MCH2"/>